<proteinExistence type="predicted"/>
<organism evidence="1 2">
    <name type="scientific">Anabaena azotica FACHB-119</name>
    <dbReference type="NCBI Taxonomy" id="947527"/>
    <lineage>
        <taxon>Bacteria</taxon>
        <taxon>Bacillati</taxon>
        <taxon>Cyanobacteriota</taxon>
        <taxon>Cyanophyceae</taxon>
        <taxon>Nostocales</taxon>
        <taxon>Nostocaceae</taxon>
        <taxon>Anabaena</taxon>
        <taxon>Anabaena azotica</taxon>
    </lineage>
</organism>
<dbReference type="EMBL" id="JACJSG010000003">
    <property type="protein sequence ID" value="MBD2499533.1"/>
    <property type="molecule type" value="Genomic_DNA"/>
</dbReference>
<protein>
    <submittedName>
        <fullName evidence="1">Uncharacterized protein</fullName>
    </submittedName>
</protein>
<keyword evidence="2" id="KW-1185">Reference proteome</keyword>
<reference evidence="1 2" key="1">
    <citation type="journal article" date="2020" name="ISME J.">
        <title>Comparative genomics reveals insights into cyanobacterial evolution and habitat adaptation.</title>
        <authorList>
            <person name="Chen M.Y."/>
            <person name="Teng W.K."/>
            <person name="Zhao L."/>
            <person name="Hu C.X."/>
            <person name="Zhou Y.K."/>
            <person name="Han B.P."/>
            <person name="Song L.R."/>
            <person name="Shu W.S."/>
        </authorList>
    </citation>
    <scope>NUCLEOTIDE SEQUENCE [LARGE SCALE GENOMIC DNA]</scope>
    <source>
        <strain evidence="1 2">FACHB-119</strain>
    </source>
</reference>
<gene>
    <name evidence="1" type="ORF">H6G83_02685</name>
</gene>
<dbReference type="Proteomes" id="UP000661112">
    <property type="component" value="Unassembled WGS sequence"/>
</dbReference>
<dbReference type="RefSeq" id="WP_190466562.1">
    <property type="nucleotide sequence ID" value="NZ_JACJSG010000003.1"/>
</dbReference>
<sequence>MGEDDYPTITVAPERLETRVRSATLLRLRDRSYEDICIPLNAVDLDCHHIPERRLRVNQPDPYGMELDVISI</sequence>
<comment type="caution">
    <text evidence="1">The sequence shown here is derived from an EMBL/GenBank/DDBJ whole genome shotgun (WGS) entry which is preliminary data.</text>
</comment>
<name>A0ABR8CX92_9NOST</name>
<accession>A0ABR8CX92</accession>
<evidence type="ECO:0000313" key="1">
    <source>
        <dbReference type="EMBL" id="MBD2499533.1"/>
    </source>
</evidence>
<evidence type="ECO:0000313" key="2">
    <source>
        <dbReference type="Proteomes" id="UP000661112"/>
    </source>
</evidence>